<sequence length="513" mass="57831">MKRPTLSLSAKQIRDVLHALDSLDPTTEFAELAASEDLGAALWYSLYPRTRDWEKIERQSNAGRGDARRAAGITRMHLRNVFANIKADFFVLGKRQPCFRPFVEQCSLGLWYVNFKSWEVTRALNRALLVDVYGLVSWDIPKGHLCPPVPNRASYIHWLEDLLQLSHPCGRLGIECEGVRGIDIGVGSNCVFPLLGSTANRWSFIGIDITDVALIWADKNRLDNPVLASRIKIRDARSTGTLHMKKNDSAVLAMQTGERFSFCMCNPPFFETMKHAKQNPGTNFGGTLAELCCPGGEETFIRRMYNESLVTKDRVHWYTTMCGKKETLKSLRRLLDMAKVPAIRTARFLQGKTVRWGVAWSFSAQALPISTIPLRSGLDIKFDTVPHSRSCWRITFEPHAVEGNCLAEIVAEQIRLVLEKCGCAISPDSSLQNTFNYRCFMEEYVFPTVGSNRLLVKILQPAPGAVVVVTAACDDKSATNHMMQRRFKLVWEAIKARISAQTQRQVVSRVDWS</sequence>
<dbReference type="AlphaFoldDB" id="A0A7S0KGJ9"/>
<evidence type="ECO:0000256" key="1">
    <source>
        <dbReference type="ARBA" id="ARBA00022603"/>
    </source>
</evidence>
<gene>
    <name evidence="3" type="ORF">MSP1404_LOCUS2194</name>
</gene>
<evidence type="ECO:0000313" key="3">
    <source>
        <dbReference type="EMBL" id="CAD8579495.1"/>
    </source>
</evidence>
<evidence type="ECO:0000256" key="2">
    <source>
        <dbReference type="ARBA" id="ARBA00022679"/>
    </source>
</evidence>
<keyword evidence="1" id="KW-0489">Methyltransferase</keyword>
<dbReference type="Gene3D" id="3.40.50.150">
    <property type="entry name" value="Vaccinia Virus protein VP39"/>
    <property type="match status" value="1"/>
</dbReference>
<evidence type="ECO:0008006" key="4">
    <source>
        <dbReference type="Google" id="ProtNLM"/>
    </source>
</evidence>
<organism evidence="3">
    <name type="scientific">Micromonas pusilla</name>
    <name type="common">Picoplanktonic green alga</name>
    <name type="synonym">Chromulina pusilla</name>
    <dbReference type="NCBI Taxonomy" id="38833"/>
    <lineage>
        <taxon>Eukaryota</taxon>
        <taxon>Viridiplantae</taxon>
        <taxon>Chlorophyta</taxon>
        <taxon>Mamiellophyceae</taxon>
        <taxon>Mamiellales</taxon>
        <taxon>Mamiellaceae</taxon>
        <taxon>Micromonas</taxon>
    </lineage>
</organism>
<dbReference type="Pfam" id="PF05971">
    <property type="entry name" value="Methyltransf_10"/>
    <property type="match status" value="1"/>
</dbReference>
<dbReference type="InterPro" id="IPR010286">
    <property type="entry name" value="METTL16/RlmF"/>
</dbReference>
<keyword evidence="2" id="KW-0808">Transferase</keyword>
<proteinExistence type="predicted"/>
<reference evidence="3" key="1">
    <citation type="submission" date="2021-01" db="EMBL/GenBank/DDBJ databases">
        <authorList>
            <person name="Corre E."/>
            <person name="Pelletier E."/>
            <person name="Niang G."/>
            <person name="Scheremetjew M."/>
            <person name="Finn R."/>
            <person name="Kale V."/>
            <person name="Holt S."/>
            <person name="Cochrane G."/>
            <person name="Meng A."/>
            <person name="Brown T."/>
            <person name="Cohen L."/>
        </authorList>
    </citation>
    <scope>NUCLEOTIDE SEQUENCE</scope>
    <source>
        <strain evidence="3">CCMP494</strain>
    </source>
</reference>
<dbReference type="SUPFAM" id="SSF53335">
    <property type="entry name" value="S-adenosyl-L-methionine-dependent methyltransferases"/>
    <property type="match status" value="1"/>
</dbReference>
<name>A0A7S0KGJ9_MICPS</name>
<dbReference type="EMBL" id="HBEV01002868">
    <property type="protein sequence ID" value="CAD8579495.1"/>
    <property type="molecule type" value="Transcribed_RNA"/>
</dbReference>
<protein>
    <recommendedName>
        <fullName evidence="4">U6 small nuclear RNA (adenine-(43)-N(6))-methyltransferase</fullName>
    </recommendedName>
</protein>
<accession>A0A7S0KGJ9</accession>
<dbReference type="GO" id="GO:0005634">
    <property type="term" value="C:nucleus"/>
    <property type="evidence" value="ECO:0007669"/>
    <property type="project" value="TreeGrafter"/>
</dbReference>
<dbReference type="PANTHER" id="PTHR13393">
    <property type="entry name" value="SAM-DEPENDENT METHYLTRANSFERASE"/>
    <property type="match status" value="1"/>
</dbReference>
<dbReference type="GO" id="GO:0070475">
    <property type="term" value="P:rRNA base methylation"/>
    <property type="evidence" value="ECO:0007669"/>
    <property type="project" value="TreeGrafter"/>
</dbReference>
<dbReference type="InterPro" id="IPR029063">
    <property type="entry name" value="SAM-dependent_MTases_sf"/>
</dbReference>
<dbReference type="PANTHER" id="PTHR13393:SF0">
    <property type="entry name" value="RNA N6-ADENOSINE-METHYLTRANSFERASE METTL16"/>
    <property type="match status" value="1"/>
</dbReference>
<dbReference type="GO" id="GO:0008168">
    <property type="term" value="F:methyltransferase activity"/>
    <property type="evidence" value="ECO:0007669"/>
    <property type="project" value="UniProtKB-KW"/>
</dbReference>